<dbReference type="EMBL" id="JAHCDA010000001">
    <property type="protein sequence ID" value="MBS7810336.1"/>
    <property type="molecule type" value="Genomic_DNA"/>
</dbReference>
<comment type="similarity">
    <text evidence="1">Belongs to the sulfur carrier protein TusA family.</text>
</comment>
<dbReference type="InterPro" id="IPR001455">
    <property type="entry name" value="TusA-like"/>
</dbReference>
<feature type="domain" description="UPF0033" evidence="2">
    <location>
        <begin position="8"/>
        <end position="32"/>
    </location>
</feature>
<sequence length="78" mass="8726">MMTTSQLVDVSADTCPMTFVRARLRLDRMQPGEVLEVRFKGDEPRDNLPRSFAEQGHSVLVMEFNEDGSGKLLVKKGG</sequence>
<dbReference type="CDD" id="cd00291">
    <property type="entry name" value="SirA_YedF_YeeD"/>
    <property type="match status" value="1"/>
</dbReference>
<dbReference type="InterPro" id="IPR036868">
    <property type="entry name" value="TusA-like_sf"/>
</dbReference>
<evidence type="ECO:0000313" key="3">
    <source>
        <dbReference type="EMBL" id="MBS7810336.1"/>
    </source>
</evidence>
<name>A0ABS5Q9G4_9PROT</name>
<protein>
    <submittedName>
        <fullName evidence="3">Sulfurtransferase TusA family protein</fullName>
    </submittedName>
</protein>
<organism evidence="3 4">
    <name type="scientific">Roseococcus pinisoli</name>
    <dbReference type="NCBI Taxonomy" id="2835040"/>
    <lineage>
        <taxon>Bacteria</taxon>
        <taxon>Pseudomonadati</taxon>
        <taxon>Pseudomonadota</taxon>
        <taxon>Alphaproteobacteria</taxon>
        <taxon>Acetobacterales</taxon>
        <taxon>Roseomonadaceae</taxon>
        <taxon>Roseococcus</taxon>
    </lineage>
</organism>
<dbReference type="RefSeq" id="WP_213668960.1">
    <property type="nucleotide sequence ID" value="NZ_JAHCDA010000001.1"/>
</dbReference>
<accession>A0ABS5Q9G4</accession>
<dbReference type="Gene3D" id="3.30.110.40">
    <property type="entry name" value="TusA-like domain"/>
    <property type="match status" value="1"/>
</dbReference>
<dbReference type="Pfam" id="PF01206">
    <property type="entry name" value="TusA"/>
    <property type="match status" value="1"/>
</dbReference>
<gene>
    <name evidence="3" type="ORF">KHU32_05260</name>
</gene>
<dbReference type="Proteomes" id="UP000766336">
    <property type="component" value="Unassembled WGS sequence"/>
</dbReference>
<dbReference type="SUPFAM" id="SSF64307">
    <property type="entry name" value="SirA-like"/>
    <property type="match status" value="1"/>
</dbReference>
<evidence type="ECO:0000313" key="4">
    <source>
        <dbReference type="Proteomes" id="UP000766336"/>
    </source>
</evidence>
<evidence type="ECO:0000256" key="1">
    <source>
        <dbReference type="ARBA" id="ARBA00008984"/>
    </source>
</evidence>
<proteinExistence type="inferred from homology"/>
<dbReference type="PANTHER" id="PTHR33279">
    <property type="entry name" value="SULFUR CARRIER PROTEIN YEDF-RELATED"/>
    <property type="match status" value="1"/>
</dbReference>
<keyword evidence="4" id="KW-1185">Reference proteome</keyword>
<dbReference type="PROSITE" id="PS01148">
    <property type="entry name" value="UPF0033"/>
    <property type="match status" value="1"/>
</dbReference>
<reference evidence="3 4" key="1">
    <citation type="submission" date="2021-05" db="EMBL/GenBank/DDBJ databases">
        <title>Roseococcus sp. XZZS9, whole genome shotgun sequencing project.</title>
        <authorList>
            <person name="Zhao G."/>
            <person name="Shen L."/>
        </authorList>
    </citation>
    <scope>NUCLEOTIDE SEQUENCE [LARGE SCALE GENOMIC DNA]</scope>
    <source>
        <strain evidence="3 4">XZZS9</strain>
    </source>
</reference>
<comment type="caution">
    <text evidence="3">The sequence shown here is derived from an EMBL/GenBank/DDBJ whole genome shotgun (WGS) entry which is preliminary data.</text>
</comment>
<evidence type="ECO:0000259" key="2">
    <source>
        <dbReference type="PROSITE" id="PS01148"/>
    </source>
</evidence>
<dbReference type="PANTHER" id="PTHR33279:SF19">
    <property type="entry name" value="SSL1707 PROTEIN"/>
    <property type="match status" value="1"/>
</dbReference>